<evidence type="ECO:0000256" key="6">
    <source>
        <dbReference type="ARBA" id="ARBA00022801"/>
    </source>
</evidence>
<evidence type="ECO:0000256" key="1">
    <source>
        <dbReference type="ARBA" id="ARBA00006521"/>
    </source>
</evidence>
<dbReference type="SMART" id="SM00987">
    <property type="entry name" value="UreE_C"/>
    <property type="match status" value="1"/>
</dbReference>
<evidence type="ECO:0000256" key="4">
    <source>
        <dbReference type="ARBA" id="ARBA00022723"/>
    </source>
</evidence>
<keyword evidence="11" id="KW-0326">Glycosidase</keyword>
<evidence type="ECO:0000256" key="3">
    <source>
        <dbReference type="ARBA" id="ARBA00022485"/>
    </source>
</evidence>
<dbReference type="SMART" id="SM00986">
    <property type="entry name" value="UDG"/>
    <property type="match status" value="1"/>
</dbReference>
<keyword evidence="8" id="KW-0411">Iron-sulfur</keyword>
<dbReference type="PANTHER" id="PTHR33693:SF9">
    <property type="entry name" value="TYPE-4 URACIL-DNA GLYCOSYLASE"/>
    <property type="match status" value="1"/>
</dbReference>
<keyword evidence="7" id="KW-0408">Iron</keyword>
<dbReference type="InterPro" id="IPR005122">
    <property type="entry name" value="Uracil-DNA_glycosylase-like"/>
</dbReference>
<evidence type="ECO:0000256" key="9">
    <source>
        <dbReference type="ARBA" id="ARBA00023204"/>
    </source>
</evidence>
<dbReference type="InterPro" id="IPR036895">
    <property type="entry name" value="Uracil-DNA_glycosylase-like_sf"/>
</dbReference>
<name>A0A6J4L2E6_9ACTN</name>
<keyword evidence="5" id="KW-0227">DNA damage</keyword>
<evidence type="ECO:0000256" key="7">
    <source>
        <dbReference type="ARBA" id="ARBA00023004"/>
    </source>
</evidence>
<keyword evidence="9" id="KW-0234">DNA repair</keyword>
<keyword evidence="3" id="KW-0004">4Fe-4S</keyword>
<reference evidence="11" key="1">
    <citation type="submission" date="2020-02" db="EMBL/GenBank/DDBJ databases">
        <authorList>
            <person name="Meier V. D."/>
        </authorList>
    </citation>
    <scope>NUCLEOTIDE SEQUENCE</scope>
    <source>
        <strain evidence="11">AVDCRST_MAG46</strain>
    </source>
</reference>
<dbReference type="Pfam" id="PF03167">
    <property type="entry name" value="UDG"/>
    <property type="match status" value="1"/>
</dbReference>
<feature type="domain" description="Uracil-DNA glycosylase-like" evidence="10">
    <location>
        <begin position="37"/>
        <end position="195"/>
    </location>
</feature>
<evidence type="ECO:0000259" key="10">
    <source>
        <dbReference type="SMART" id="SM00986"/>
    </source>
</evidence>
<evidence type="ECO:0000256" key="8">
    <source>
        <dbReference type="ARBA" id="ARBA00023014"/>
    </source>
</evidence>
<evidence type="ECO:0000256" key="2">
    <source>
        <dbReference type="ARBA" id="ARBA00019403"/>
    </source>
</evidence>
<evidence type="ECO:0000313" key="11">
    <source>
        <dbReference type="EMBL" id="CAA9321164.1"/>
    </source>
</evidence>
<keyword evidence="6 11" id="KW-0378">Hydrolase</keyword>
<gene>
    <name evidence="11" type="ORF">AVDCRST_MAG46-836</name>
</gene>
<keyword evidence="4" id="KW-0479">Metal-binding</keyword>
<dbReference type="EMBL" id="CADCUD010000060">
    <property type="protein sequence ID" value="CAA9321164.1"/>
    <property type="molecule type" value="Genomic_DNA"/>
</dbReference>
<dbReference type="GO" id="GO:0046872">
    <property type="term" value="F:metal ion binding"/>
    <property type="evidence" value="ECO:0007669"/>
    <property type="project" value="UniProtKB-KW"/>
</dbReference>
<dbReference type="Gene3D" id="3.40.470.10">
    <property type="entry name" value="Uracil-DNA glycosylase-like domain"/>
    <property type="match status" value="1"/>
</dbReference>
<dbReference type="CDD" id="cd10030">
    <property type="entry name" value="UDG-F4_TTUDGA_SPO1dp_like"/>
    <property type="match status" value="1"/>
</dbReference>
<dbReference type="PANTHER" id="PTHR33693">
    <property type="entry name" value="TYPE-5 URACIL-DNA GLYCOSYLASE"/>
    <property type="match status" value="1"/>
</dbReference>
<proteinExistence type="inferred from homology"/>
<dbReference type="NCBIfam" id="TIGR03914">
    <property type="entry name" value="UDG_fam_dom"/>
    <property type="match status" value="1"/>
</dbReference>
<dbReference type="NCBIfam" id="TIGR00758">
    <property type="entry name" value="UDG_fam4"/>
    <property type="match status" value="1"/>
</dbReference>
<dbReference type="GO" id="GO:0051539">
    <property type="term" value="F:4 iron, 4 sulfur cluster binding"/>
    <property type="evidence" value="ECO:0007669"/>
    <property type="project" value="UniProtKB-KW"/>
</dbReference>
<dbReference type="InterPro" id="IPR051536">
    <property type="entry name" value="UDG_Type-4/5"/>
</dbReference>
<organism evidence="11">
    <name type="scientific">uncultured Nocardioidaceae bacterium</name>
    <dbReference type="NCBI Taxonomy" id="253824"/>
    <lineage>
        <taxon>Bacteria</taxon>
        <taxon>Bacillati</taxon>
        <taxon>Actinomycetota</taxon>
        <taxon>Actinomycetes</taxon>
        <taxon>Propionibacteriales</taxon>
        <taxon>Nocardioidaceae</taxon>
        <taxon>environmental samples</taxon>
    </lineage>
</organism>
<dbReference type="GO" id="GO:0097506">
    <property type="term" value="F:deaminated base DNA N-glycosylase activity"/>
    <property type="evidence" value="ECO:0007669"/>
    <property type="project" value="UniProtKB-ARBA"/>
</dbReference>
<dbReference type="SUPFAM" id="SSF52141">
    <property type="entry name" value="Uracil-DNA glycosylase-like"/>
    <property type="match status" value="1"/>
</dbReference>
<accession>A0A6J4L2E6</accession>
<dbReference type="GO" id="GO:0006281">
    <property type="term" value="P:DNA repair"/>
    <property type="evidence" value="ECO:0007669"/>
    <property type="project" value="UniProtKB-KW"/>
</dbReference>
<dbReference type="InterPro" id="IPR005273">
    <property type="entry name" value="Ura-DNA_glyco_family4"/>
</dbReference>
<evidence type="ECO:0000256" key="5">
    <source>
        <dbReference type="ARBA" id="ARBA00022763"/>
    </source>
</evidence>
<comment type="similarity">
    <text evidence="1">Belongs to the uracil-DNA glycosylase (UDG) superfamily. Type 4 (UDGa) family.</text>
</comment>
<sequence length="204" mass="21413">MSAAPWVPPGAGLDALRAAAADCQGCELHGPATRTVFSAGSALARVVLVGEQPGDMEDRQGVPFVGPAGQLLDRALADAGIDRAQAYVTNAVKHFRFRETGRRRLHQTPDLSHMTACRPWLDAELALVEPDVLVCLGATAAKALFGPGFRVTRQRGQLFPRPGSTGWMMATNHPSAVLRADDRAAAFAALVADLRVAAAAVAPA</sequence>
<protein>
    <recommendedName>
        <fullName evidence="2">Type-4 uracil-DNA glycosylase</fullName>
    </recommendedName>
</protein>
<dbReference type="AlphaFoldDB" id="A0A6J4L2E6"/>